<dbReference type="PANTHER" id="PTHR31569">
    <property type="entry name" value="SWIM-TYPE DOMAIN-CONTAINING PROTEIN"/>
    <property type="match status" value="1"/>
</dbReference>
<feature type="compositionally biased region" description="Polar residues" evidence="5">
    <location>
        <begin position="438"/>
        <end position="447"/>
    </location>
</feature>
<dbReference type="Pfam" id="PF04434">
    <property type="entry name" value="SWIM"/>
    <property type="match status" value="1"/>
</dbReference>
<protein>
    <submittedName>
        <fullName evidence="8">Zinc finger SWIM domain-containing protein 1</fullName>
    </submittedName>
</protein>
<keyword evidence="7" id="KW-1185">Reference proteome</keyword>
<feature type="domain" description="SWIM-type" evidence="6">
    <location>
        <begin position="379"/>
        <end position="421"/>
    </location>
</feature>
<keyword evidence="3" id="KW-0862">Zinc</keyword>
<dbReference type="KEGG" id="emc:129331454"/>
<dbReference type="Pfam" id="PF21056">
    <property type="entry name" value="ZSWIM1-3_RNaseH-like"/>
    <property type="match status" value="1"/>
</dbReference>
<dbReference type="InterPro" id="IPR007527">
    <property type="entry name" value="Znf_SWIM"/>
</dbReference>
<gene>
    <name evidence="8" type="primary">ZSWIM1</name>
</gene>
<keyword evidence="2 4" id="KW-0863">Zinc-finger</keyword>
<reference evidence="8" key="1">
    <citation type="submission" date="2025-08" db="UniProtKB">
        <authorList>
            <consortium name="RefSeq"/>
        </authorList>
    </citation>
    <scope>IDENTIFICATION</scope>
    <source>
        <tissue evidence="8">Blood</tissue>
    </source>
</reference>
<keyword evidence="1" id="KW-0479">Metal-binding</keyword>
<dbReference type="CTD" id="90204"/>
<evidence type="ECO:0000256" key="3">
    <source>
        <dbReference type="ARBA" id="ARBA00022833"/>
    </source>
</evidence>
<dbReference type="Proteomes" id="UP001190640">
    <property type="component" value="Chromosome 5"/>
</dbReference>
<dbReference type="PROSITE" id="PS50966">
    <property type="entry name" value="ZF_SWIM"/>
    <property type="match status" value="1"/>
</dbReference>
<feature type="region of interest" description="Disordered" evidence="5">
    <location>
        <begin position="295"/>
        <end position="329"/>
    </location>
</feature>
<evidence type="ECO:0000259" key="6">
    <source>
        <dbReference type="PROSITE" id="PS50966"/>
    </source>
</evidence>
<sequence>MALDAVKELLSFDCGSLVAYQLDKNSQLDSISFQTVLMRDVFLNHPEVVLIHRTHNPWGKALYTFMVDKPFLKLEGEMTKVIHFAVPAKESAEGLAHMYRTFKAFNPEWKQIKTFLVDPRFRLLPALSEAFPSADVQLSVFHICKHLQQKILHVNLEFHTKRLLLSVLKIAMCAPSESNLRKMHTILSDFVKPNLLPQLHANWLLNEKIWSMHRWRSWEECSQYFRDLEMLTRNLSQVVCVGPALETCITSTAKNYYQKSVLKGSWEAVPHPAPLLSQNVSSLQNLVVFSSSPLKSQRPLLPRDPPTAAPQSSLGAKQEAAAEEAGREPEAVIPDQEAFECIRQSLSDICTESAARLCLNELAVVQSSVCLMGTSADTVSIQILEDAHAVSHKALRSCTCHFSQTFQLPCRHIVAVLNSEGKELEPERVPEQWHKGHSSSQPGQRSTSDLLEVLRSSWDASLDKYLAISFLTEELSRLLSRCGSEEFNRRYSTLRELADSWIGPYVQVKL</sequence>
<name>A0AA97L0P2_EUBMA</name>
<dbReference type="InterPro" id="IPR048324">
    <property type="entry name" value="ZSWIM1-3_RNaseH-like"/>
</dbReference>
<dbReference type="AlphaFoldDB" id="A0AA97L0P2"/>
<dbReference type="Pfam" id="PF19286">
    <property type="entry name" value="ZSWIM1-3_C"/>
    <property type="match status" value="1"/>
</dbReference>
<feature type="region of interest" description="Disordered" evidence="5">
    <location>
        <begin position="426"/>
        <end position="447"/>
    </location>
</feature>
<evidence type="ECO:0000256" key="1">
    <source>
        <dbReference type="ARBA" id="ARBA00022723"/>
    </source>
</evidence>
<dbReference type="Pfam" id="PF21600">
    <property type="entry name" value="ZSWIM1-3_helical"/>
    <property type="match status" value="1"/>
</dbReference>
<dbReference type="InterPro" id="IPR045563">
    <property type="entry name" value="ZSWIM1/3_C"/>
</dbReference>
<dbReference type="RefSeq" id="XP_054837994.1">
    <property type="nucleotide sequence ID" value="XM_054982019.1"/>
</dbReference>
<accession>A0AA97L0P2</accession>
<evidence type="ECO:0000256" key="4">
    <source>
        <dbReference type="PROSITE-ProRule" id="PRU00325"/>
    </source>
</evidence>
<dbReference type="SMART" id="SM00575">
    <property type="entry name" value="ZnF_PMZ"/>
    <property type="match status" value="1"/>
</dbReference>
<evidence type="ECO:0000313" key="8">
    <source>
        <dbReference type="RefSeq" id="XP_054837994.1"/>
    </source>
</evidence>
<evidence type="ECO:0000256" key="2">
    <source>
        <dbReference type="ARBA" id="ARBA00022771"/>
    </source>
</evidence>
<evidence type="ECO:0000256" key="5">
    <source>
        <dbReference type="SAM" id="MobiDB-lite"/>
    </source>
</evidence>
<evidence type="ECO:0000313" key="7">
    <source>
        <dbReference type="Proteomes" id="UP001190640"/>
    </source>
</evidence>
<dbReference type="GeneID" id="129331454"/>
<dbReference type="InterPro" id="IPR048326">
    <property type="entry name" value="ZSWIM1-3_helical"/>
</dbReference>
<organism evidence="7 8">
    <name type="scientific">Eublepharis macularius</name>
    <name type="common">Leopard gecko</name>
    <name type="synonym">Cyrtodactylus macularius</name>
    <dbReference type="NCBI Taxonomy" id="481883"/>
    <lineage>
        <taxon>Eukaryota</taxon>
        <taxon>Metazoa</taxon>
        <taxon>Chordata</taxon>
        <taxon>Craniata</taxon>
        <taxon>Vertebrata</taxon>
        <taxon>Euteleostomi</taxon>
        <taxon>Lepidosauria</taxon>
        <taxon>Squamata</taxon>
        <taxon>Bifurcata</taxon>
        <taxon>Gekkota</taxon>
        <taxon>Eublepharidae</taxon>
        <taxon>Eublepharinae</taxon>
        <taxon>Eublepharis</taxon>
    </lineage>
</organism>
<dbReference type="InterPro" id="IPR052579">
    <property type="entry name" value="Zinc_finger_SWIM"/>
</dbReference>
<dbReference type="GO" id="GO:0008270">
    <property type="term" value="F:zinc ion binding"/>
    <property type="evidence" value="ECO:0007669"/>
    <property type="project" value="UniProtKB-KW"/>
</dbReference>
<dbReference type="InterPro" id="IPR006564">
    <property type="entry name" value="Znf_PMZ"/>
</dbReference>
<proteinExistence type="predicted"/>
<dbReference type="PANTHER" id="PTHR31569:SF0">
    <property type="entry name" value="ZINC FINGER SWIM DOMAIN-CONTAINING PROTEIN 1"/>
    <property type="match status" value="1"/>
</dbReference>